<evidence type="ECO:0000256" key="6">
    <source>
        <dbReference type="SAM" id="Phobius"/>
    </source>
</evidence>
<comment type="subcellular location">
    <subcellularLocation>
        <location evidence="1">Cell membrane</location>
        <topology evidence="1">Multi-pass membrane protein</topology>
    </subcellularLocation>
</comment>
<dbReference type="RefSeq" id="WP_190298407.1">
    <property type="nucleotide sequence ID" value="NZ_CP061172.1"/>
</dbReference>
<dbReference type="InterPro" id="IPR010432">
    <property type="entry name" value="RDD"/>
</dbReference>
<evidence type="ECO:0000256" key="1">
    <source>
        <dbReference type="ARBA" id="ARBA00004651"/>
    </source>
</evidence>
<feature type="transmembrane region" description="Helical" evidence="6">
    <location>
        <begin position="63"/>
        <end position="83"/>
    </location>
</feature>
<feature type="transmembrane region" description="Helical" evidence="6">
    <location>
        <begin position="149"/>
        <end position="171"/>
    </location>
</feature>
<dbReference type="InterPro" id="IPR051791">
    <property type="entry name" value="Pra-immunoreactive"/>
</dbReference>
<protein>
    <submittedName>
        <fullName evidence="8">RDD family protein</fullName>
    </submittedName>
</protein>
<proteinExistence type="predicted"/>
<feature type="transmembrane region" description="Helical" evidence="6">
    <location>
        <begin position="95"/>
        <end position="113"/>
    </location>
</feature>
<evidence type="ECO:0000313" key="8">
    <source>
        <dbReference type="EMBL" id="QNR67770.1"/>
    </source>
</evidence>
<sequence>MLYLTGIKLTSGVYHLEEQDVTNNPSTVAPGPYATNGNYHRREPDKMAVLSETYGASIFFRRWAAWMIDFILIVFGYGGLVYFTAKKVSEAATPNMGLVVMLFLMGSFCYYLLLEGLTGYTLGKFVLRIQVVNGEGKPPGMVKSLIRTLIHLVDTNPLLFFGLPAGICVLVTPRKQRIGDMAANTYVVKVRDLGTVSRKKTGILSGVIILMTIISVIFAVSLISSLITQMVKPEVFVSKDDQFAVTAPWNWSRDDTINEDADISIKNELTERYLIVLSEPKSDFDSSMTLQDYKEIIEDHLVSGIMAPELGNPSDIEVNGYPAIEFTLKGEVEGTPIMYNVTTIETPSHYHQVLAWTYASRYSRAQQELRKIRDSFREMNML</sequence>
<evidence type="ECO:0000256" key="3">
    <source>
        <dbReference type="ARBA" id="ARBA00022692"/>
    </source>
</evidence>
<name>A0A7H0Y9L2_9BACL</name>
<evidence type="ECO:0000256" key="4">
    <source>
        <dbReference type="ARBA" id="ARBA00022989"/>
    </source>
</evidence>
<dbReference type="Proteomes" id="UP000516384">
    <property type="component" value="Chromosome"/>
</dbReference>
<gene>
    <name evidence="8" type="ORF">IAQ67_01125</name>
</gene>
<feature type="domain" description="RDD" evidence="7">
    <location>
        <begin position="59"/>
        <end position="184"/>
    </location>
</feature>
<dbReference type="Pfam" id="PF06271">
    <property type="entry name" value="RDD"/>
    <property type="match status" value="1"/>
</dbReference>
<dbReference type="PANTHER" id="PTHR36115:SF4">
    <property type="entry name" value="MEMBRANE PROTEIN"/>
    <property type="match status" value="1"/>
</dbReference>
<keyword evidence="2" id="KW-1003">Cell membrane</keyword>
<dbReference type="EMBL" id="CP061172">
    <property type="protein sequence ID" value="QNR67770.1"/>
    <property type="molecule type" value="Genomic_DNA"/>
</dbReference>
<dbReference type="AlphaFoldDB" id="A0A7H0Y9L2"/>
<keyword evidence="5 6" id="KW-0472">Membrane</keyword>
<organism evidence="8 9">
    <name type="scientific">Paenibacillus peoriae</name>
    <dbReference type="NCBI Taxonomy" id="59893"/>
    <lineage>
        <taxon>Bacteria</taxon>
        <taxon>Bacillati</taxon>
        <taxon>Bacillota</taxon>
        <taxon>Bacilli</taxon>
        <taxon>Bacillales</taxon>
        <taxon>Paenibacillaceae</taxon>
        <taxon>Paenibacillus</taxon>
    </lineage>
</organism>
<keyword evidence="4 6" id="KW-1133">Transmembrane helix</keyword>
<feature type="transmembrane region" description="Helical" evidence="6">
    <location>
        <begin position="203"/>
        <end position="227"/>
    </location>
</feature>
<accession>A0A7H0Y9L2</accession>
<evidence type="ECO:0000259" key="7">
    <source>
        <dbReference type="Pfam" id="PF06271"/>
    </source>
</evidence>
<evidence type="ECO:0000256" key="5">
    <source>
        <dbReference type="ARBA" id="ARBA00023136"/>
    </source>
</evidence>
<evidence type="ECO:0000313" key="9">
    <source>
        <dbReference type="Proteomes" id="UP000516384"/>
    </source>
</evidence>
<reference evidence="8 9" key="1">
    <citation type="submission" date="2020-09" db="EMBL/GenBank/DDBJ databases">
        <title>Characterization of Paenibacillus peoriae strain ZF390 with broad-spectrum antimicrobial activity as a potential biocontrol agent.</title>
        <authorList>
            <person name="Li L."/>
            <person name="Zhao Y."/>
            <person name="Li B."/>
            <person name="Xie X."/>
        </authorList>
    </citation>
    <scope>NUCLEOTIDE SEQUENCE [LARGE SCALE GENOMIC DNA]</scope>
    <source>
        <strain evidence="8 9">ZF390</strain>
    </source>
</reference>
<dbReference type="Gene3D" id="3.40.1000.10">
    <property type="entry name" value="Mog1/PsbP, alpha/beta/alpha sandwich"/>
    <property type="match status" value="1"/>
</dbReference>
<dbReference type="GO" id="GO:0005886">
    <property type="term" value="C:plasma membrane"/>
    <property type="evidence" value="ECO:0007669"/>
    <property type="project" value="UniProtKB-SubCell"/>
</dbReference>
<evidence type="ECO:0000256" key="2">
    <source>
        <dbReference type="ARBA" id="ARBA00022475"/>
    </source>
</evidence>
<dbReference type="PANTHER" id="PTHR36115">
    <property type="entry name" value="PROLINE-RICH ANTIGEN HOMOLOG-RELATED"/>
    <property type="match status" value="1"/>
</dbReference>
<keyword evidence="3 6" id="KW-0812">Transmembrane</keyword>